<reference evidence="2 3" key="1">
    <citation type="submission" date="2016-10" db="EMBL/GenBank/DDBJ databases">
        <title>Draft genome sequences of four alkaliphilic bacteria belonging to the Anaerobacillus genus.</title>
        <authorList>
            <person name="Bassil N.M."/>
            <person name="Lloyd J.R."/>
        </authorList>
    </citation>
    <scope>NUCLEOTIDE SEQUENCE [LARGE SCALE GENOMIC DNA]</scope>
    <source>
        <strain evidence="2 3">DSM 15340</strain>
    </source>
</reference>
<name>A0A1S2LY44_9BACI</name>
<keyword evidence="1" id="KW-0472">Membrane</keyword>
<dbReference type="Proteomes" id="UP000180098">
    <property type="component" value="Unassembled WGS sequence"/>
</dbReference>
<keyword evidence="3" id="KW-1185">Reference proteome</keyword>
<evidence type="ECO:0000256" key="1">
    <source>
        <dbReference type="SAM" id="Phobius"/>
    </source>
</evidence>
<organism evidence="2 3">
    <name type="scientific">Anaerobacillus arseniciselenatis</name>
    <dbReference type="NCBI Taxonomy" id="85682"/>
    <lineage>
        <taxon>Bacteria</taxon>
        <taxon>Bacillati</taxon>
        <taxon>Bacillota</taxon>
        <taxon>Bacilli</taxon>
        <taxon>Bacillales</taxon>
        <taxon>Bacillaceae</taxon>
        <taxon>Anaerobacillus</taxon>
    </lineage>
</organism>
<gene>
    <name evidence="2" type="ORF">BKP35_04085</name>
</gene>
<keyword evidence="1" id="KW-0812">Transmembrane</keyword>
<feature type="transmembrane region" description="Helical" evidence="1">
    <location>
        <begin position="6"/>
        <end position="28"/>
    </location>
</feature>
<comment type="caution">
    <text evidence="2">The sequence shown here is derived from an EMBL/GenBank/DDBJ whole genome shotgun (WGS) entry which is preliminary data.</text>
</comment>
<protein>
    <recommendedName>
        <fullName evidence="4">DUF3679 domain-containing protein</fullName>
    </recommendedName>
</protein>
<dbReference type="EMBL" id="MLQQ01000001">
    <property type="protein sequence ID" value="OIJ16315.1"/>
    <property type="molecule type" value="Genomic_DNA"/>
</dbReference>
<evidence type="ECO:0008006" key="4">
    <source>
        <dbReference type="Google" id="ProtNLM"/>
    </source>
</evidence>
<evidence type="ECO:0000313" key="2">
    <source>
        <dbReference type="EMBL" id="OIJ16315.1"/>
    </source>
</evidence>
<dbReference type="Pfam" id="PF12438">
    <property type="entry name" value="DUF3679"/>
    <property type="match status" value="1"/>
</dbReference>
<accession>A0A1S2LY44</accession>
<dbReference type="OrthoDB" id="2941402at2"/>
<proteinExistence type="predicted"/>
<dbReference type="InterPro" id="IPR020534">
    <property type="entry name" value="Uncharacterised_YqxA"/>
</dbReference>
<sequence>MEVLIVTKFFLKCFFITTILFLGILVGIQMASNNIVKMTGDESYSTATIIKNNDVTTSEVINEDDKITSHDLQEKQQQLEQIETFNLFSQMGVKLSDALDHLFSNILTKITNSVASVLT</sequence>
<evidence type="ECO:0000313" key="3">
    <source>
        <dbReference type="Proteomes" id="UP000180098"/>
    </source>
</evidence>
<dbReference type="AlphaFoldDB" id="A0A1S2LY44"/>
<keyword evidence="1" id="KW-1133">Transmembrane helix</keyword>